<dbReference type="STRING" id="68214.AVL59_36475"/>
<dbReference type="AlphaFoldDB" id="A0A1B1B6C0"/>
<evidence type="ECO:0000313" key="2">
    <source>
        <dbReference type="EMBL" id="ANP54349.1"/>
    </source>
</evidence>
<dbReference type="EMBL" id="JAGGLP010000015">
    <property type="protein sequence ID" value="MBP2053282.1"/>
    <property type="molecule type" value="Genomic_DNA"/>
</dbReference>
<reference evidence="2 4" key="1">
    <citation type="submission" date="2016-06" db="EMBL/GenBank/DDBJ databases">
        <title>Complete genome sequence of Streptomyces griseochromogenes ATCC 14511, the Blasticidin S producer.</title>
        <authorList>
            <person name="Wu L."/>
        </authorList>
    </citation>
    <scope>NUCLEOTIDE SEQUENCE [LARGE SCALE GENOMIC DNA]</scope>
    <source>
        <strain evidence="2 4">ATCC 14511</strain>
    </source>
</reference>
<dbReference type="Gene3D" id="3.20.20.140">
    <property type="entry name" value="Metal-dependent hydrolases"/>
    <property type="match status" value="1"/>
</dbReference>
<dbReference type="KEGG" id="sgs:AVL59_36475"/>
<dbReference type="RefSeq" id="WP_067313246.1">
    <property type="nucleotide sequence ID" value="NZ_CP016279.1"/>
</dbReference>
<dbReference type="GO" id="GO:0016787">
    <property type="term" value="F:hydrolase activity"/>
    <property type="evidence" value="ECO:0007669"/>
    <property type="project" value="UniProtKB-KW"/>
</dbReference>
<gene>
    <name evidence="2" type="ORF">AVL59_36475</name>
    <name evidence="3" type="ORF">J2Z21_006274</name>
</gene>
<dbReference type="Proteomes" id="UP001519309">
    <property type="component" value="Unassembled WGS sequence"/>
</dbReference>
<organism evidence="2 4">
    <name type="scientific">Streptomyces griseochromogenes</name>
    <dbReference type="NCBI Taxonomy" id="68214"/>
    <lineage>
        <taxon>Bacteria</taxon>
        <taxon>Bacillati</taxon>
        <taxon>Actinomycetota</taxon>
        <taxon>Actinomycetes</taxon>
        <taxon>Kitasatosporales</taxon>
        <taxon>Streptomycetaceae</taxon>
        <taxon>Streptomyces</taxon>
    </lineage>
</organism>
<dbReference type="PANTHER" id="PTHR43383">
    <property type="entry name" value="NODULIN 6"/>
    <property type="match status" value="1"/>
</dbReference>
<evidence type="ECO:0000313" key="5">
    <source>
        <dbReference type="Proteomes" id="UP001519309"/>
    </source>
</evidence>
<evidence type="ECO:0000313" key="4">
    <source>
        <dbReference type="Proteomes" id="UP000092659"/>
    </source>
</evidence>
<dbReference type="OrthoDB" id="8244441at2"/>
<evidence type="ECO:0000313" key="3">
    <source>
        <dbReference type="EMBL" id="MBP2053282.1"/>
    </source>
</evidence>
<evidence type="ECO:0000259" key="1">
    <source>
        <dbReference type="Pfam" id="PF04909"/>
    </source>
</evidence>
<dbReference type="InterPro" id="IPR006680">
    <property type="entry name" value="Amidohydro-rel"/>
</dbReference>
<protein>
    <submittedName>
        <fullName evidence="2">Amidohydrolase</fullName>
    </submittedName>
    <submittedName>
        <fullName evidence="3">TIM-barrel fold metal-dependent hydrolase</fullName>
    </submittedName>
</protein>
<dbReference type="EMBL" id="CP016279">
    <property type="protein sequence ID" value="ANP54349.1"/>
    <property type="molecule type" value="Genomic_DNA"/>
</dbReference>
<feature type="domain" description="Amidohydrolase-related" evidence="1">
    <location>
        <begin position="195"/>
        <end position="367"/>
    </location>
</feature>
<proteinExistence type="predicted"/>
<sequence length="371" mass="38980">MIETPSLVDQYCHGVLRTELGLGTFEAQLARTEGPPAAGTTLFDTQTGFAVRRWCPPLLGLEPHCAPAHYLARRRELGVLEAGRRLLRGSGITTYLVDTGLPGDLTGPTEMASAGAAQAHEIVRLELLAEQVADTSGTVESFLANLAESVHGAAGQAVAFTSVAGLRHGLALAPEPPGPGEVRGAAARWLAGRRVGGELTDPVLLRHLLWIAVASGLPLQLHAGLGEPGSRIDRTDPVLLTDFVRATAGLGTDLILLHGYPYHRHAAHLAGVFPHVYADSGAALVRTGARAATVLAEILELAPFGKILFSSGAHGLPELHVVGARLFREALARVLGTWVADGAWSLGDAQRVARMVAADTARRVYGLRGEG</sequence>
<keyword evidence="2" id="KW-0378">Hydrolase</keyword>
<dbReference type="Pfam" id="PF04909">
    <property type="entry name" value="Amidohydro_2"/>
    <property type="match status" value="1"/>
</dbReference>
<dbReference type="InterPro" id="IPR032466">
    <property type="entry name" value="Metal_Hydrolase"/>
</dbReference>
<dbReference type="Proteomes" id="UP000092659">
    <property type="component" value="Chromosome"/>
</dbReference>
<dbReference type="FunFam" id="3.20.20.140:FF:000056">
    <property type="entry name" value="Amidohydrolase"/>
    <property type="match status" value="1"/>
</dbReference>
<accession>A0A1B1B6C0</accession>
<dbReference type="PANTHER" id="PTHR43383:SF2">
    <property type="entry name" value="AMIDOHYDROLASE 2 FAMILY PROTEIN"/>
    <property type="match status" value="1"/>
</dbReference>
<name>A0A1B1B6C0_9ACTN</name>
<dbReference type="SUPFAM" id="SSF51556">
    <property type="entry name" value="Metallo-dependent hydrolases"/>
    <property type="match status" value="1"/>
</dbReference>
<reference evidence="3 5" key="2">
    <citation type="submission" date="2021-03" db="EMBL/GenBank/DDBJ databases">
        <title>Genomic Encyclopedia of Type Strains, Phase IV (KMG-IV): sequencing the most valuable type-strain genomes for metagenomic binning, comparative biology and taxonomic classification.</title>
        <authorList>
            <person name="Goeker M."/>
        </authorList>
    </citation>
    <scope>NUCLEOTIDE SEQUENCE [LARGE SCALE GENOMIC DNA]</scope>
    <source>
        <strain evidence="3 5">DSM 40499</strain>
    </source>
</reference>
<keyword evidence="5" id="KW-1185">Reference proteome</keyword>